<dbReference type="EMBL" id="JALJOR010000013">
    <property type="protein sequence ID" value="KAK9806861.1"/>
    <property type="molecule type" value="Genomic_DNA"/>
</dbReference>
<dbReference type="GO" id="GO:0003677">
    <property type="term" value="F:DNA binding"/>
    <property type="evidence" value="ECO:0007669"/>
    <property type="project" value="InterPro"/>
</dbReference>
<name>A0AAW1P6H3_9CHLO</name>
<accession>A0AAW1P6H3</accession>
<dbReference type="GO" id="GO:0005634">
    <property type="term" value="C:nucleus"/>
    <property type="evidence" value="ECO:0007669"/>
    <property type="project" value="TreeGrafter"/>
</dbReference>
<sequence length="147" mass="16651">MGLWTGPSSPCKRHIDLKVYPNQQLACAVCHFTSGTWFCRSLRHWCNAPQPHIADLARRLHPEANAFHLNDSTLCPVWRVPFHLRKRKDGSRKRQPTEQEARLLELVPPGGKQVVLGPAIACRIEPDIFKAVGLAYVPPAMRDMQLL</sequence>
<dbReference type="SUPFAM" id="SSF81301">
    <property type="entry name" value="Nucleotidyltransferase"/>
    <property type="match status" value="1"/>
</dbReference>
<dbReference type="PANTHER" id="PTHR11276:SF28">
    <property type="entry name" value="DNA POLYMERASE LAMBDA"/>
    <property type="match status" value="1"/>
</dbReference>
<dbReference type="AlphaFoldDB" id="A0AAW1P6H3"/>
<proteinExistence type="predicted"/>
<dbReference type="Proteomes" id="UP001489004">
    <property type="component" value="Unassembled WGS sequence"/>
</dbReference>
<evidence type="ECO:0000313" key="1">
    <source>
        <dbReference type="EMBL" id="KAK9806861.1"/>
    </source>
</evidence>
<dbReference type="InterPro" id="IPR037160">
    <property type="entry name" value="DNA_Pol_thumb_sf"/>
</dbReference>
<gene>
    <name evidence="1" type="ORF">WJX72_005254</name>
</gene>
<dbReference type="InterPro" id="IPR022312">
    <property type="entry name" value="DNA_pol_X"/>
</dbReference>
<dbReference type="InterPro" id="IPR043519">
    <property type="entry name" value="NT_sf"/>
</dbReference>
<dbReference type="PANTHER" id="PTHR11276">
    <property type="entry name" value="DNA POLYMERASE TYPE-X FAMILY MEMBER"/>
    <property type="match status" value="1"/>
</dbReference>
<organism evidence="1 2">
    <name type="scientific">[Myrmecia] bisecta</name>
    <dbReference type="NCBI Taxonomy" id="41462"/>
    <lineage>
        <taxon>Eukaryota</taxon>
        <taxon>Viridiplantae</taxon>
        <taxon>Chlorophyta</taxon>
        <taxon>core chlorophytes</taxon>
        <taxon>Trebouxiophyceae</taxon>
        <taxon>Trebouxiales</taxon>
        <taxon>Trebouxiaceae</taxon>
        <taxon>Myrmecia</taxon>
    </lineage>
</organism>
<dbReference type="Gene3D" id="3.30.210.10">
    <property type="entry name" value="DNA polymerase, thumb domain"/>
    <property type="match status" value="1"/>
</dbReference>
<dbReference type="GO" id="GO:0006303">
    <property type="term" value="P:double-strand break repair via nonhomologous end joining"/>
    <property type="evidence" value="ECO:0007669"/>
    <property type="project" value="TreeGrafter"/>
</dbReference>
<evidence type="ECO:0000313" key="2">
    <source>
        <dbReference type="Proteomes" id="UP001489004"/>
    </source>
</evidence>
<comment type="caution">
    <text evidence="1">The sequence shown here is derived from an EMBL/GenBank/DDBJ whole genome shotgun (WGS) entry which is preliminary data.</text>
</comment>
<keyword evidence="2" id="KW-1185">Reference proteome</keyword>
<protein>
    <submittedName>
        <fullName evidence="1">Uncharacterized protein</fullName>
    </submittedName>
</protein>
<reference evidence="1 2" key="1">
    <citation type="journal article" date="2024" name="Nat. Commun.">
        <title>Phylogenomics reveals the evolutionary origins of lichenization in chlorophyte algae.</title>
        <authorList>
            <person name="Puginier C."/>
            <person name="Libourel C."/>
            <person name="Otte J."/>
            <person name="Skaloud P."/>
            <person name="Haon M."/>
            <person name="Grisel S."/>
            <person name="Petersen M."/>
            <person name="Berrin J.G."/>
            <person name="Delaux P.M."/>
            <person name="Dal Grande F."/>
            <person name="Keller J."/>
        </authorList>
    </citation>
    <scope>NUCLEOTIDE SEQUENCE [LARGE SCALE GENOMIC DNA]</scope>
    <source>
        <strain evidence="1 2">SAG 2043</strain>
    </source>
</reference>
<dbReference type="GO" id="GO:0003887">
    <property type="term" value="F:DNA-directed DNA polymerase activity"/>
    <property type="evidence" value="ECO:0007669"/>
    <property type="project" value="InterPro"/>
</dbReference>